<dbReference type="GeneID" id="26099684"/>
<dbReference type="InterPro" id="IPR029060">
    <property type="entry name" value="PIN-like_dom_sf"/>
</dbReference>
<dbReference type="SUPFAM" id="SSF88723">
    <property type="entry name" value="PIN domain-like"/>
    <property type="match status" value="1"/>
</dbReference>
<accession>A0A0P0N415</accession>
<evidence type="ECO:0000313" key="4">
    <source>
        <dbReference type="Proteomes" id="UP000196694"/>
    </source>
</evidence>
<dbReference type="Proteomes" id="UP000196694">
    <property type="component" value="Unassembled WGS sequence"/>
</dbReference>
<reference evidence="1 3" key="1">
    <citation type="submission" date="2015-10" db="EMBL/GenBank/DDBJ databases">
        <title>Complete genome sequence of hyperthermophilic archaeon Pyrodictium delaneyi Su06.</title>
        <authorList>
            <person name="Jung J.-H."/>
            <person name="Lin J."/>
            <person name="Holden J.F."/>
            <person name="Park C.-S."/>
        </authorList>
    </citation>
    <scope>NUCLEOTIDE SEQUENCE [LARGE SCALE GENOMIC DNA]</scope>
    <source>
        <strain evidence="1 3">Su06</strain>
    </source>
</reference>
<reference evidence="2 4" key="2">
    <citation type="submission" date="2017-05" db="EMBL/GenBank/DDBJ databases">
        <title>The draft genome of the hyperthermophilic archaeon 'Pyrodictium delaneyi strain Hulk', an iron and nitrate reducer, reveals the capacity for sulfate reduction.</title>
        <authorList>
            <person name="Demey L.M."/>
            <person name="Miller C."/>
            <person name="Manzella M."/>
            <person name="Reguera G."/>
            <person name="Kashefi K."/>
        </authorList>
    </citation>
    <scope>NUCLEOTIDE SEQUENCE [LARGE SCALE GENOMIC DNA]</scope>
    <source>
        <strain evidence="2 4">Hulk</strain>
    </source>
</reference>
<dbReference type="EMBL" id="NCQP01000005">
    <property type="protein sequence ID" value="OWJ54511.1"/>
    <property type="molecule type" value="Genomic_DNA"/>
</dbReference>
<dbReference type="RefSeq" id="WP_055409325.1">
    <property type="nucleotide sequence ID" value="NZ_CP013011.1"/>
</dbReference>
<dbReference type="Proteomes" id="UP000058613">
    <property type="component" value="Chromosome"/>
</dbReference>
<protein>
    <submittedName>
        <fullName evidence="1">Uncharacterized protein</fullName>
    </submittedName>
</protein>
<keyword evidence="4" id="KW-1185">Reference proteome</keyword>
<dbReference type="STRING" id="1273541.Pyrde_1344"/>
<proteinExistence type="predicted"/>
<dbReference type="Gene3D" id="3.40.50.1010">
    <property type="entry name" value="5'-nuclease"/>
    <property type="match status" value="1"/>
</dbReference>
<evidence type="ECO:0000313" key="2">
    <source>
        <dbReference type="EMBL" id="OWJ54511.1"/>
    </source>
</evidence>
<sequence>MGWEQPAGALTGALRGCSRVYLANAGTSPEAVASALARLAETGLLDETCIILLTTPQSATVARKASEILSKAMDFDSLRARIIVDADAGEGSVYTGIFDDPSTAIESLRRLMAAILREAREGDIRLIGADITGGTKLMAGALATLTVAAAMSTGEKRAEDQAGRSVYISYAPGEAFSRPGLRQNAPAGWWGGRSYPHIPRPLQKLILVDAALVAGKPASGGVVRYACMPGLLRLPERLGLVLDPDAGLSPLLDAVAWSTRVVNAATCGEAAITLAISGRRWRIATIDWQKPALELDTPRLLWDEGWVNIAHSYADALGVNDDRQVEQLPKCFSRLARFAVARLAVRDASGDYSGLRGRPFSEAVIRAAQDGRGIVLDTNALYNGAHNSLLEAETIAALRPVQPQPRSNPLHVPSCALRELRNRLMEEAKQKPGLASPCFASTLLAHQAASGLPVVETPGEQRCDYTVYEMARKEQYIVATSDTGIANLAKATGAPLLHLHPSSPAHPDQEKPWTQHQAAAAAAQLIAYLAMIIPCSKGSVLVEGDARTVALCRQDGYIAAKEENKHSK</sequence>
<organism evidence="1 3">
    <name type="scientific">Pyrodictium delaneyi</name>
    <dbReference type="NCBI Taxonomy" id="1273541"/>
    <lineage>
        <taxon>Archaea</taxon>
        <taxon>Thermoproteota</taxon>
        <taxon>Thermoprotei</taxon>
        <taxon>Desulfurococcales</taxon>
        <taxon>Pyrodictiaceae</taxon>
        <taxon>Pyrodictium</taxon>
    </lineage>
</organism>
<evidence type="ECO:0000313" key="1">
    <source>
        <dbReference type="EMBL" id="ALL01390.1"/>
    </source>
</evidence>
<evidence type="ECO:0000313" key="3">
    <source>
        <dbReference type="Proteomes" id="UP000058613"/>
    </source>
</evidence>
<dbReference type="KEGG" id="pdl:Pyrde_1344"/>
<name>A0A0P0N415_9CREN</name>
<gene>
    <name evidence="2" type="ORF">Pdsh_06860</name>
    <name evidence="1" type="ORF">Pyrde_1344</name>
</gene>
<dbReference type="EMBL" id="CP013011">
    <property type="protein sequence ID" value="ALL01390.1"/>
    <property type="molecule type" value="Genomic_DNA"/>
</dbReference>
<dbReference type="AlphaFoldDB" id="A0A0P0N415"/>